<gene>
    <name evidence="1" type="ORF">SMAX5B_008425</name>
</gene>
<proteinExistence type="predicted"/>
<dbReference type="Proteomes" id="UP000246464">
    <property type="component" value="Chromosome 3"/>
</dbReference>
<evidence type="ECO:0000313" key="2">
    <source>
        <dbReference type="Proteomes" id="UP000246464"/>
    </source>
</evidence>
<organism evidence="1 2">
    <name type="scientific">Scophthalmus maximus</name>
    <name type="common">Turbot</name>
    <name type="synonym">Psetta maxima</name>
    <dbReference type="NCBI Taxonomy" id="52904"/>
    <lineage>
        <taxon>Eukaryota</taxon>
        <taxon>Metazoa</taxon>
        <taxon>Chordata</taxon>
        <taxon>Craniata</taxon>
        <taxon>Vertebrata</taxon>
        <taxon>Euteleostomi</taxon>
        <taxon>Actinopterygii</taxon>
        <taxon>Neopterygii</taxon>
        <taxon>Teleostei</taxon>
        <taxon>Neoteleostei</taxon>
        <taxon>Acanthomorphata</taxon>
        <taxon>Carangaria</taxon>
        <taxon>Pleuronectiformes</taxon>
        <taxon>Pleuronectoidei</taxon>
        <taxon>Scophthalmidae</taxon>
        <taxon>Scophthalmus</taxon>
    </lineage>
</organism>
<dbReference type="AlphaFoldDB" id="A0A2U9B3J3"/>
<protein>
    <submittedName>
        <fullName evidence="1">Uncharacterized protein</fullName>
    </submittedName>
</protein>
<accession>A0A2U9B3J3</accession>
<name>A0A2U9B3J3_SCOMX</name>
<evidence type="ECO:0000313" key="1">
    <source>
        <dbReference type="EMBL" id="AWO98509.1"/>
    </source>
</evidence>
<keyword evidence="2" id="KW-1185">Reference proteome</keyword>
<dbReference type="EMBL" id="CP026245">
    <property type="protein sequence ID" value="AWO98509.1"/>
    <property type="molecule type" value="Genomic_DNA"/>
</dbReference>
<reference evidence="1 2" key="1">
    <citation type="submission" date="2017-12" db="EMBL/GenBank/DDBJ databases">
        <title>Integrating genomic resources of turbot (Scophthalmus maximus) in depth evaluation of genetic and physical mapping variation across individuals.</title>
        <authorList>
            <person name="Martinez P."/>
        </authorList>
    </citation>
    <scope>NUCLEOTIDE SEQUENCE [LARGE SCALE GENOMIC DNA]</scope>
</reference>
<sequence>MAASAFRRGLWSTVSRYNRKHTHRILSVADGSGGLEAYRQRLQCRACGLPAPQRRFISSRVHSSNLNFGAWLYKEKPVGLLILMVLKEIKSQHDGKGREIGNSMMTARP</sequence>